<dbReference type="PANTHER" id="PTHR37984:SF7">
    <property type="entry name" value="INTEGRASE CATALYTIC DOMAIN-CONTAINING PROTEIN"/>
    <property type="match status" value="1"/>
</dbReference>
<protein>
    <submittedName>
        <fullName evidence="3">Pol polyprotein</fullName>
    </submittedName>
</protein>
<dbReference type="InterPro" id="IPR041588">
    <property type="entry name" value="Integrase_H2C2"/>
</dbReference>
<keyword evidence="4" id="KW-1185">Reference proteome</keyword>
<dbReference type="AlphaFoldDB" id="A0AAV3Y7X7"/>
<feature type="domain" description="Integrase zinc-binding" evidence="2">
    <location>
        <begin position="1"/>
        <end position="51"/>
    </location>
</feature>
<sequence>MQNLILEKIHEGHQGIEKCQLRARNSVFWIGITKDIRNKVKCCEICEQHSKSQVKQPLMQHEIPTQPFEKLAADIFHLDGQDFLSSTEQIKHQLLERQKPQKKHFDKNTRDLPPLTENQQVSVQNATTGLWSPATIIKSSDEPRSYIIETPEGTTLRRIRRHLKDSGKTRQLEPGMEPDMDDPGECNT</sequence>
<evidence type="ECO:0000313" key="4">
    <source>
        <dbReference type="Proteomes" id="UP000735302"/>
    </source>
</evidence>
<proteinExistence type="predicted"/>
<name>A0AAV3Y7X7_9GAST</name>
<dbReference type="PANTHER" id="PTHR37984">
    <property type="entry name" value="PROTEIN CBG26694"/>
    <property type="match status" value="1"/>
</dbReference>
<organism evidence="3 4">
    <name type="scientific">Plakobranchus ocellatus</name>
    <dbReference type="NCBI Taxonomy" id="259542"/>
    <lineage>
        <taxon>Eukaryota</taxon>
        <taxon>Metazoa</taxon>
        <taxon>Spiralia</taxon>
        <taxon>Lophotrochozoa</taxon>
        <taxon>Mollusca</taxon>
        <taxon>Gastropoda</taxon>
        <taxon>Heterobranchia</taxon>
        <taxon>Euthyneura</taxon>
        <taxon>Panpulmonata</taxon>
        <taxon>Sacoglossa</taxon>
        <taxon>Placobranchoidea</taxon>
        <taxon>Plakobranchidae</taxon>
        <taxon>Plakobranchus</taxon>
    </lineage>
</organism>
<evidence type="ECO:0000313" key="3">
    <source>
        <dbReference type="EMBL" id="GFN78566.1"/>
    </source>
</evidence>
<feature type="compositionally biased region" description="Acidic residues" evidence="1">
    <location>
        <begin position="176"/>
        <end position="188"/>
    </location>
</feature>
<dbReference type="Proteomes" id="UP000735302">
    <property type="component" value="Unassembled WGS sequence"/>
</dbReference>
<dbReference type="EMBL" id="BLXT01000591">
    <property type="protein sequence ID" value="GFN78566.1"/>
    <property type="molecule type" value="Genomic_DNA"/>
</dbReference>
<evidence type="ECO:0000256" key="1">
    <source>
        <dbReference type="SAM" id="MobiDB-lite"/>
    </source>
</evidence>
<accession>A0AAV3Y7X7</accession>
<evidence type="ECO:0000259" key="2">
    <source>
        <dbReference type="Pfam" id="PF17921"/>
    </source>
</evidence>
<dbReference type="InterPro" id="IPR050951">
    <property type="entry name" value="Retrovirus_Pol_polyprotein"/>
</dbReference>
<gene>
    <name evidence="3" type="ORF">PoB_000507200</name>
</gene>
<reference evidence="3 4" key="1">
    <citation type="journal article" date="2021" name="Elife">
        <title>Chloroplast acquisition without the gene transfer in kleptoplastic sea slugs, Plakobranchus ocellatus.</title>
        <authorList>
            <person name="Maeda T."/>
            <person name="Takahashi S."/>
            <person name="Yoshida T."/>
            <person name="Shimamura S."/>
            <person name="Takaki Y."/>
            <person name="Nagai Y."/>
            <person name="Toyoda A."/>
            <person name="Suzuki Y."/>
            <person name="Arimoto A."/>
            <person name="Ishii H."/>
            <person name="Satoh N."/>
            <person name="Nishiyama T."/>
            <person name="Hasebe M."/>
            <person name="Maruyama T."/>
            <person name="Minagawa J."/>
            <person name="Obokata J."/>
            <person name="Shigenobu S."/>
        </authorList>
    </citation>
    <scope>NUCLEOTIDE SEQUENCE [LARGE SCALE GENOMIC DNA]</scope>
</reference>
<feature type="region of interest" description="Disordered" evidence="1">
    <location>
        <begin position="163"/>
        <end position="188"/>
    </location>
</feature>
<feature type="region of interest" description="Disordered" evidence="1">
    <location>
        <begin position="98"/>
        <end position="117"/>
    </location>
</feature>
<comment type="caution">
    <text evidence="3">The sequence shown here is derived from an EMBL/GenBank/DDBJ whole genome shotgun (WGS) entry which is preliminary data.</text>
</comment>
<dbReference type="Pfam" id="PF17921">
    <property type="entry name" value="Integrase_H2C2"/>
    <property type="match status" value="1"/>
</dbReference>
<dbReference type="Gene3D" id="1.10.340.70">
    <property type="match status" value="1"/>
</dbReference>